<evidence type="ECO:0000313" key="2">
    <source>
        <dbReference type="EMBL" id="CAI3997242.1"/>
    </source>
</evidence>
<feature type="transmembrane region" description="Helical" evidence="1">
    <location>
        <begin position="188"/>
        <end position="207"/>
    </location>
</feature>
<keyword evidence="1" id="KW-0812">Transmembrane</keyword>
<dbReference type="EMBL" id="CAMXCT030002310">
    <property type="protein sequence ID" value="CAL4784554.1"/>
    <property type="molecule type" value="Genomic_DNA"/>
</dbReference>
<dbReference type="EMBL" id="CAMXCT020002310">
    <property type="protein sequence ID" value="CAL1150617.1"/>
    <property type="molecule type" value="Genomic_DNA"/>
</dbReference>
<dbReference type="EMBL" id="CAMXCT010002310">
    <property type="protein sequence ID" value="CAI3997242.1"/>
    <property type="molecule type" value="Genomic_DNA"/>
</dbReference>
<protein>
    <submittedName>
        <fullName evidence="2">Uncharacterized protein</fullName>
    </submittedName>
</protein>
<accession>A0A9P1CUA6</accession>
<keyword evidence="1" id="KW-1133">Transmembrane helix</keyword>
<organism evidence="2">
    <name type="scientific">Cladocopium goreaui</name>
    <dbReference type="NCBI Taxonomy" id="2562237"/>
    <lineage>
        <taxon>Eukaryota</taxon>
        <taxon>Sar</taxon>
        <taxon>Alveolata</taxon>
        <taxon>Dinophyceae</taxon>
        <taxon>Suessiales</taxon>
        <taxon>Symbiodiniaceae</taxon>
        <taxon>Cladocopium</taxon>
    </lineage>
</organism>
<reference evidence="2" key="1">
    <citation type="submission" date="2022-10" db="EMBL/GenBank/DDBJ databases">
        <authorList>
            <person name="Chen Y."/>
            <person name="Dougan E. K."/>
            <person name="Chan C."/>
            <person name="Rhodes N."/>
            <person name="Thang M."/>
        </authorList>
    </citation>
    <scope>NUCLEOTIDE SEQUENCE</scope>
</reference>
<reference evidence="3 4" key="2">
    <citation type="submission" date="2024-05" db="EMBL/GenBank/DDBJ databases">
        <authorList>
            <person name="Chen Y."/>
            <person name="Shah S."/>
            <person name="Dougan E. K."/>
            <person name="Thang M."/>
            <person name="Chan C."/>
        </authorList>
    </citation>
    <scope>NUCLEOTIDE SEQUENCE [LARGE SCALE GENOMIC DNA]</scope>
</reference>
<evidence type="ECO:0000313" key="4">
    <source>
        <dbReference type="Proteomes" id="UP001152797"/>
    </source>
</evidence>
<dbReference type="Proteomes" id="UP001152797">
    <property type="component" value="Unassembled WGS sequence"/>
</dbReference>
<keyword evidence="4" id="KW-1185">Reference proteome</keyword>
<sequence>MTKQSRMRGLGLEHRFVYLFADDEEEMQEDLEEVSFCPALDYLRGLWVNVASTLGQRVKGDTLEHMSPDSVAAKMYEDYKKEVQCLSRECPSFLKPTLKKHYFTATSPALVSHVYSQNLHGRLHSQWHTLRSQTILALPAWLWQQVYGLHVLRNEISLPPELRCDPPVALVDLNPNQKHSENQAKPGSYLFVCAIALLTFVCNYILAKESKQCDVMRGL</sequence>
<name>A0A9P1CUA6_9DINO</name>
<comment type="caution">
    <text evidence="2">The sequence shown here is derived from an EMBL/GenBank/DDBJ whole genome shotgun (WGS) entry which is preliminary data.</text>
</comment>
<proteinExistence type="predicted"/>
<gene>
    <name evidence="2" type="ORF">C1SCF055_LOCUS23647</name>
</gene>
<dbReference type="AlphaFoldDB" id="A0A9P1CUA6"/>
<evidence type="ECO:0000313" key="3">
    <source>
        <dbReference type="EMBL" id="CAL4784554.1"/>
    </source>
</evidence>
<evidence type="ECO:0000256" key="1">
    <source>
        <dbReference type="SAM" id="Phobius"/>
    </source>
</evidence>
<keyword evidence="1" id="KW-0472">Membrane</keyword>